<sequence length="155" mass="16918">MSGWGTIDPFGLRIAISQARKSYEEGGIPIGSVLLIPASSGDPKADPRQLGYKVLGQGHNERIQKSSAILHGEISALENAGRLKAEVYRKATIIPWVVIGENTTFMGGEDLLRQNGVEVVVIDDAECKELMQKFIKEKPEEWNEDIGEIAGAETK</sequence>
<proteinExistence type="predicted"/>
<evidence type="ECO:0000313" key="2">
    <source>
        <dbReference type="Proteomes" id="UP000467700"/>
    </source>
</evidence>
<dbReference type="InterPro" id="IPR016193">
    <property type="entry name" value="Cytidine_deaminase-like"/>
</dbReference>
<gene>
    <name evidence="1" type="ORF">AAE3_LOCUS5219</name>
</gene>
<comment type="caution">
    <text evidence="1">The sequence shown here is derived from an EMBL/GenBank/DDBJ whole genome shotgun (WGS) entry which is preliminary data.</text>
</comment>
<dbReference type="AlphaFoldDB" id="A0A8S0VUX0"/>
<dbReference type="Gene3D" id="3.40.140.10">
    <property type="entry name" value="Cytidine Deaminase, domain 2"/>
    <property type="match status" value="2"/>
</dbReference>
<evidence type="ECO:0000313" key="1">
    <source>
        <dbReference type="EMBL" id="CAA7262850.1"/>
    </source>
</evidence>
<dbReference type="OrthoDB" id="408702at2759"/>
<accession>A0A8S0VUX0</accession>
<name>A0A8S0VUX0_CYCAE</name>
<keyword evidence="2" id="KW-1185">Reference proteome</keyword>
<organism evidence="1 2">
    <name type="scientific">Cyclocybe aegerita</name>
    <name type="common">Black poplar mushroom</name>
    <name type="synonym">Agrocybe aegerita</name>
    <dbReference type="NCBI Taxonomy" id="1973307"/>
    <lineage>
        <taxon>Eukaryota</taxon>
        <taxon>Fungi</taxon>
        <taxon>Dikarya</taxon>
        <taxon>Basidiomycota</taxon>
        <taxon>Agaricomycotina</taxon>
        <taxon>Agaricomycetes</taxon>
        <taxon>Agaricomycetidae</taxon>
        <taxon>Agaricales</taxon>
        <taxon>Agaricineae</taxon>
        <taxon>Bolbitiaceae</taxon>
        <taxon>Cyclocybe</taxon>
    </lineage>
</organism>
<dbReference type="GO" id="GO:0003824">
    <property type="term" value="F:catalytic activity"/>
    <property type="evidence" value="ECO:0007669"/>
    <property type="project" value="InterPro"/>
</dbReference>
<dbReference type="CDD" id="cd01285">
    <property type="entry name" value="nucleoside_deaminase"/>
    <property type="match status" value="1"/>
</dbReference>
<dbReference type="GO" id="GO:0006139">
    <property type="term" value="P:nucleobase-containing compound metabolic process"/>
    <property type="evidence" value="ECO:0007669"/>
    <property type="project" value="UniProtKB-ARBA"/>
</dbReference>
<dbReference type="EMBL" id="CACVBS010000037">
    <property type="protein sequence ID" value="CAA7262850.1"/>
    <property type="molecule type" value="Genomic_DNA"/>
</dbReference>
<dbReference type="SUPFAM" id="SSF53927">
    <property type="entry name" value="Cytidine deaminase-like"/>
    <property type="match status" value="1"/>
</dbReference>
<reference evidence="1 2" key="1">
    <citation type="submission" date="2020-01" db="EMBL/GenBank/DDBJ databases">
        <authorList>
            <person name="Gupta K D."/>
        </authorList>
    </citation>
    <scope>NUCLEOTIDE SEQUENCE [LARGE SCALE GENOMIC DNA]</scope>
</reference>
<dbReference type="Proteomes" id="UP000467700">
    <property type="component" value="Unassembled WGS sequence"/>
</dbReference>
<protein>
    <submittedName>
        <fullName evidence="1">Uncharacterized protein</fullName>
    </submittedName>
</protein>